<proteinExistence type="predicted"/>
<dbReference type="RefSeq" id="WP_386821247.1">
    <property type="nucleotide sequence ID" value="NZ_JBHUIT010000031.1"/>
</dbReference>
<dbReference type="Pfam" id="PF02661">
    <property type="entry name" value="Fic"/>
    <property type="match status" value="1"/>
</dbReference>
<dbReference type="InterPro" id="IPR040198">
    <property type="entry name" value="Fido_containing"/>
</dbReference>
<dbReference type="InterPro" id="IPR003812">
    <property type="entry name" value="Fido"/>
</dbReference>
<dbReference type="EMBL" id="JBHUIT010000031">
    <property type="protein sequence ID" value="MFD2257873.1"/>
    <property type="molecule type" value="Genomic_DNA"/>
</dbReference>
<dbReference type="Proteomes" id="UP001597375">
    <property type="component" value="Unassembled WGS sequence"/>
</dbReference>
<organism evidence="2 3">
    <name type="scientific">Luteolibacter algae</name>
    <dbReference type="NCBI Taxonomy" id="454151"/>
    <lineage>
        <taxon>Bacteria</taxon>
        <taxon>Pseudomonadati</taxon>
        <taxon>Verrucomicrobiota</taxon>
        <taxon>Verrucomicrobiia</taxon>
        <taxon>Verrucomicrobiales</taxon>
        <taxon>Verrucomicrobiaceae</taxon>
        <taxon>Luteolibacter</taxon>
    </lineage>
</organism>
<accession>A0ABW5D9Y0</accession>
<gene>
    <name evidence="2" type="ORF">ACFSSA_14415</name>
</gene>
<dbReference type="InterPro" id="IPR036388">
    <property type="entry name" value="WH-like_DNA-bd_sf"/>
</dbReference>
<dbReference type="SUPFAM" id="SSF46785">
    <property type="entry name" value="Winged helix' DNA-binding domain"/>
    <property type="match status" value="1"/>
</dbReference>
<dbReference type="SUPFAM" id="SSF140931">
    <property type="entry name" value="Fic-like"/>
    <property type="match status" value="1"/>
</dbReference>
<name>A0ABW5D9Y0_9BACT</name>
<dbReference type="PANTHER" id="PTHR13504">
    <property type="entry name" value="FIDO DOMAIN-CONTAINING PROTEIN DDB_G0283145"/>
    <property type="match status" value="1"/>
</dbReference>
<feature type="domain" description="Fido" evidence="1">
    <location>
        <begin position="107"/>
        <end position="267"/>
    </location>
</feature>
<reference evidence="3" key="1">
    <citation type="journal article" date="2019" name="Int. J. Syst. Evol. Microbiol.">
        <title>The Global Catalogue of Microorganisms (GCM) 10K type strain sequencing project: providing services to taxonomists for standard genome sequencing and annotation.</title>
        <authorList>
            <consortium name="The Broad Institute Genomics Platform"/>
            <consortium name="The Broad Institute Genome Sequencing Center for Infectious Disease"/>
            <person name="Wu L."/>
            <person name="Ma J."/>
        </authorList>
    </citation>
    <scope>NUCLEOTIDE SEQUENCE [LARGE SCALE GENOMIC DNA]</scope>
    <source>
        <strain evidence="3">CGMCC 4.7106</strain>
    </source>
</reference>
<dbReference type="InterPro" id="IPR036390">
    <property type="entry name" value="WH_DNA-bd_sf"/>
</dbReference>
<dbReference type="Gene3D" id="1.10.10.10">
    <property type="entry name" value="Winged helix-like DNA-binding domain superfamily/Winged helix DNA-binding domain"/>
    <property type="match status" value="1"/>
</dbReference>
<dbReference type="PANTHER" id="PTHR13504:SF38">
    <property type="entry name" value="FIDO DOMAIN-CONTAINING PROTEIN"/>
    <property type="match status" value="1"/>
</dbReference>
<evidence type="ECO:0000313" key="2">
    <source>
        <dbReference type="EMBL" id="MFD2257873.1"/>
    </source>
</evidence>
<protein>
    <submittedName>
        <fullName evidence="2">Fic family protein</fullName>
    </submittedName>
</protein>
<keyword evidence="3" id="KW-1185">Reference proteome</keyword>
<evidence type="ECO:0000259" key="1">
    <source>
        <dbReference type="PROSITE" id="PS51459"/>
    </source>
</evidence>
<sequence length="358" mass="40358">MKIPLPPALQSTNEMLTLIAAIDEFKGEWRALGSLGPETLRTLRRIATIESAGSSTRIEGAKLSDGEVEQLVGRLGKESFQSRDEQEVAGYAYVMESIQTAWADLRISESIMLQLHRDLLRYSNKDERHRGQWKNLDSHVAAFDAKGKQIGIVFQTASPFETPILMEKVLEWHAKEEKDPILHPLLRIAVFNVVFLAIHPFQDGNGRLSRVLTNLMLLRAGYAYASYSSLESVIEHNKEAYYLALRRTQTSFEETADWEPWLLFFLRSLKSQIGRLRERLEKAPVPTSGNDLPGDLSLMAGRLLRLLEERQALSVGDAADALGVNRNTLKGKFAELTEKGYAELHGKGRGAHYRRKNS</sequence>
<dbReference type="Gene3D" id="1.10.3290.10">
    <property type="entry name" value="Fido-like domain"/>
    <property type="match status" value="1"/>
</dbReference>
<evidence type="ECO:0000313" key="3">
    <source>
        <dbReference type="Proteomes" id="UP001597375"/>
    </source>
</evidence>
<dbReference type="InterPro" id="IPR036597">
    <property type="entry name" value="Fido-like_dom_sf"/>
</dbReference>
<dbReference type="PROSITE" id="PS51459">
    <property type="entry name" value="FIDO"/>
    <property type="match status" value="1"/>
</dbReference>
<comment type="caution">
    <text evidence="2">The sequence shown here is derived from an EMBL/GenBank/DDBJ whole genome shotgun (WGS) entry which is preliminary data.</text>
</comment>